<name>A0A917LI83_9NOCA</name>
<dbReference type="Proteomes" id="UP000654257">
    <property type="component" value="Unassembled WGS sequence"/>
</dbReference>
<accession>A0A917LI83</accession>
<dbReference type="EMBL" id="BMCU01000006">
    <property type="protein sequence ID" value="GGG27409.1"/>
    <property type="molecule type" value="Genomic_DNA"/>
</dbReference>
<reference evidence="1" key="2">
    <citation type="submission" date="2020-09" db="EMBL/GenBank/DDBJ databases">
        <authorList>
            <person name="Sun Q."/>
            <person name="Sedlacek I."/>
        </authorList>
    </citation>
    <scope>NUCLEOTIDE SEQUENCE</scope>
    <source>
        <strain evidence="1">CCM 7905</strain>
    </source>
</reference>
<reference evidence="1" key="1">
    <citation type="journal article" date="2014" name="Int. J. Syst. Evol. Microbiol.">
        <title>Complete genome sequence of Corynebacterium casei LMG S-19264T (=DSM 44701T), isolated from a smear-ripened cheese.</title>
        <authorList>
            <consortium name="US DOE Joint Genome Institute (JGI-PGF)"/>
            <person name="Walter F."/>
            <person name="Albersmeier A."/>
            <person name="Kalinowski J."/>
            <person name="Ruckert C."/>
        </authorList>
    </citation>
    <scope>NUCLEOTIDE SEQUENCE</scope>
    <source>
        <strain evidence="1">CCM 7905</strain>
    </source>
</reference>
<gene>
    <name evidence="1" type="ORF">GCM10007304_46560</name>
</gene>
<dbReference type="AlphaFoldDB" id="A0A917LI83"/>
<protein>
    <submittedName>
        <fullName evidence="1">Uncharacterized protein</fullName>
    </submittedName>
</protein>
<comment type="caution">
    <text evidence="1">The sequence shown here is derived from an EMBL/GenBank/DDBJ whole genome shotgun (WGS) entry which is preliminary data.</text>
</comment>
<evidence type="ECO:0000313" key="1">
    <source>
        <dbReference type="EMBL" id="GGG27409.1"/>
    </source>
</evidence>
<keyword evidence="2" id="KW-1185">Reference proteome</keyword>
<organism evidence="1 2">
    <name type="scientific">Rhodococcoides trifolii</name>
    <dbReference type="NCBI Taxonomy" id="908250"/>
    <lineage>
        <taxon>Bacteria</taxon>
        <taxon>Bacillati</taxon>
        <taxon>Actinomycetota</taxon>
        <taxon>Actinomycetes</taxon>
        <taxon>Mycobacteriales</taxon>
        <taxon>Nocardiaceae</taxon>
        <taxon>Rhodococcoides</taxon>
    </lineage>
</organism>
<sequence>MHVSASVIGDGEIDPPKVGSVLTGALRFHELPADEPDVVRIRARLEPSGDDPTWQVTGDDSQGWWEWEGLLRDDGWTASWRGVTPRTGEVELTGQFRGVFSYDTVGRFRGRVTRVRLVCTRYQYRPGSGWAPVVPRHRTLRDVDSVPQMFGFDAIAAEGAEYSDMENSVVVDLDLDDVPPLPARPSIVPGSVSSANGVLWVSDAELPLIVSIGADDVVAEHVVPGRIGVARQICATPTGCWVTGPDGTYWIAIGHEPIRVDDLAVHAAAVVGETLLVCGDGTTWRIYSPGVEPVDVAAVGGYVASVVADEGGFVAVVLPGGAVARLVRVTRTGESTIGPDIALLPRGHGRPYLGGEPLRLVRGVDVGVVQPGLGVRDVGERLGRHQLHGGRAGRFLWTVGHSPDGTSSGGWWPLPGPVTFERTEQFWLLTVYDGRTLRPLTSVPVSTSQPAVTIDDDGLVSVTAGGVQQFRVDSPVMQPPVELDVAGVLDRCRAGS</sequence>
<proteinExistence type="predicted"/>
<evidence type="ECO:0000313" key="2">
    <source>
        <dbReference type="Proteomes" id="UP000654257"/>
    </source>
</evidence>